<evidence type="ECO:0000313" key="2">
    <source>
        <dbReference type="Proteomes" id="UP000236199"/>
    </source>
</evidence>
<gene>
    <name evidence="1" type="ORF">X928_05350</name>
</gene>
<accession>A0A2K1PC26</accession>
<dbReference type="Proteomes" id="UP000236199">
    <property type="component" value="Unassembled WGS sequence"/>
</dbReference>
<dbReference type="RefSeq" id="WP_103078790.1">
    <property type="nucleotide sequence ID" value="NZ_AZRM01000025.1"/>
</dbReference>
<name>A0A2K1PC26_9BACT</name>
<protein>
    <recommendedName>
        <fullName evidence="3">DUF3996 domain-containing protein</fullName>
    </recommendedName>
</protein>
<dbReference type="OrthoDB" id="49001at2"/>
<evidence type="ECO:0008006" key="3">
    <source>
        <dbReference type="Google" id="ProtNLM"/>
    </source>
</evidence>
<comment type="caution">
    <text evidence="1">The sequence shown here is derived from an EMBL/GenBank/DDBJ whole genome shotgun (WGS) entry which is preliminary data.</text>
</comment>
<dbReference type="EMBL" id="AZRM01000025">
    <property type="protein sequence ID" value="PNS00340.1"/>
    <property type="molecule type" value="Genomic_DNA"/>
</dbReference>
<dbReference type="AlphaFoldDB" id="A0A2K1PC26"/>
<organism evidence="1 2">
    <name type="scientific">Petrotoga miotherma DSM 10691</name>
    <dbReference type="NCBI Taxonomy" id="1434326"/>
    <lineage>
        <taxon>Bacteria</taxon>
        <taxon>Thermotogati</taxon>
        <taxon>Thermotogota</taxon>
        <taxon>Thermotogae</taxon>
        <taxon>Petrotogales</taxon>
        <taxon>Petrotogaceae</taxon>
        <taxon>Petrotoga</taxon>
    </lineage>
</organism>
<reference evidence="1 2" key="1">
    <citation type="submission" date="2013-12" db="EMBL/GenBank/DDBJ databases">
        <title>Comparative genomics of Petrotoga isolates.</title>
        <authorList>
            <person name="Nesbo C.L."/>
            <person name="Charchuk R."/>
            <person name="Chow K."/>
        </authorList>
    </citation>
    <scope>NUCLEOTIDE SEQUENCE [LARGE SCALE GENOMIC DNA]</scope>
    <source>
        <strain evidence="1 2">DSM 10691</strain>
    </source>
</reference>
<sequence length="142" mass="15175">MKKIVVSLFALIVLTAVVFSAPLGLGVKVGEPTGLYIRSYTSSTSFAGITAAWSFTHDSFTIQADFNGVSPNLFGDIDFSYGAGIHLGVKDDLNLGIRFPLGLNFAIPETPLITFLEIAPGFKVTPETNFDLSGGLGLFYTF</sequence>
<evidence type="ECO:0000313" key="1">
    <source>
        <dbReference type="EMBL" id="PNS00340.1"/>
    </source>
</evidence>
<keyword evidence="2" id="KW-1185">Reference proteome</keyword>
<proteinExistence type="predicted"/>